<dbReference type="Proteomes" id="UP001219355">
    <property type="component" value="Chromosome 1"/>
</dbReference>
<accession>A0AAF0IH52</accession>
<keyword evidence="7" id="KW-1185">Reference proteome</keyword>
<evidence type="ECO:0000256" key="1">
    <source>
        <dbReference type="ARBA" id="ARBA00008655"/>
    </source>
</evidence>
<feature type="domain" description="Phospholipid/glycerol acyltransferase" evidence="4">
    <location>
        <begin position="5"/>
        <end position="128"/>
    </location>
</feature>
<feature type="domain" description="Acyltransferase C-terminal" evidence="5">
    <location>
        <begin position="148"/>
        <end position="207"/>
    </location>
</feature>
<keyword evidence="2" id="KW-0808">Transferase</keyword>
<evidence type="ECO:0000313" key="7">
    <source>
        <dbReference type="Proteomes" id="UP001219355"/>
    </source>
</evidence>
<dbReference type="GO" id="GO:0005783">
    <property type="term" value="C:endoplasmic reticulum"/>
    <property type="evidence" value="ECO:0007669"/>
    <property type="project" value="TreeGrafter"/>
</dbReference>
<dbReference type="SUPFAM" id="SSF69593">
    <property type="entry name" value="Glycerol-3-phosphate (1)-acyltransferase"/>
    <property type="match status" value="1"/>
</dbReference>
<evidence type="ECO:0000259" key="5">
    <source>
        <dbReference type="Pfam" id="PF16076"/>
    </source>
</evidence>
<proteinExistence type="inferred from homology"/>
<dbReference type="GO" id="GO:0016746">
    <property type="term" value="F:acyltransferase activity"/>
    <property type="evidence" value="ECO:0007669"/>
    <property type="project" value="UniProtKB-KW"/>
</dbReference>
<dbReference type="CDD" id="cd07990">
    <property type="entry name" value="LPLAT_LCLAT1-like"/>
    <property type="match status" value="1"/>
</dbReference>
<sequence>MHGYLYIILKESLKYIPLIGQGMMLYGFVFMARKWIEDKPRLEHRLRKLKTKHGNSPDGSPAFDPMWLLIFPEGTNLSRNTQKKSDSYCEKQGISPLKHVLLPRSTGLFFCLQQLKGTVEYVYDCTVGYEGPPRGSYADAYFTIRSTYLRGRPPKAVNLYWRRFAISDIPLSDQNEFEDWIYKRWEEKDRLLDQFIETGRFPPFEADMASSKSIPEVNGQTIDTGSEEYIESEIKLGHWTEIGKVFALLIILALVLKLLPRF</sequence>
<reference evidence="6" key="1">
    <citation type="submission" date="2023-03" db="EMBL/GenBank/DDBJ databases">
        <title>Emydomyces testavorans Genome Sequence.</title>
        <authorList>
            <person name="Hoyer L."/>
        </authorList>
    </citation>
    <scope>NUCLEOTIDE SEQUENCE</scope>
    <source>
        <strain evidence="6">16-2883</strain>
    </source>
</reference>
<dbReference type="AlphaFoldDB" id="A0AAF0IH52"/>
<protein>
    <recommendedName>
        <fullName evidence="8">Phospholipid/glycerol acyltransferase domain-containing protein</fullName>
    </recommendedName>
</protein>
<gene>
    <name evidence="6" type="ORF">PRK78_001933</name>
</gene>
<name>A0AAF0IH52_9EURO</name>
<dbReference type="InterPro" id="IPR002123">
    <property type="entry name" value="Plipid/glycerol_acylTrfase"/>
</dbReference>
<dbReference type="PANTHER" id="PTHR10983:SF16">
    <property type="entry name" value="LYSOCARDIOLIPIN ACYLTRANSFERASE 1"/>
    <property type="match status" value="1"/>
</dbReference>
<evidence type="ECO:0000256" key="2">
    <source>
        <dbReference type="ARBA" id="ARBA00022679"/>
    </source>
</evidence>
<evidence type="ECO:0000313" key="6">
    <source>
        <dbReference type="EMBL" id="WEW56488.1"/>
    </source>
</evidence>
<comment type="similarity">
    <text evidence="1">Belongs to the 1-acyl-sn-glycerol-3-phosphate acyltransferase family.</text>
</comment>
<dbReference type="EMBL" id="CP120627">
    <property type="protein sequence ID" value="WEW56488.1"/>
    <property type="molecule type" value="Genomic_DNA"/>
</dbReference>
<evidence type="ECO:0008006" key="8">
    <source>
        <dbReference type="Google" id="ProtNLM"/>
    </source>
</evidence>
<dbReference type="InterPro" id="IPR032098">
    <property type="entry name" value="Acyltransf_C"/>
</dbReference>
<dbReference type="PANTHER" id="PTHR10983">
    <property type="entry name" value="1-ACYLGLYCEROL-3-PHOSPHATE ACYLTRANSFERASE-RELATED"/>
    <property type="match status" value="1"/>
</dbReference>
<dbReference type="Pfam" id="PF16076">
    <property type="entry name" value="Acyltransf_C"/>
    <property type="match status" value="1"/>
</dbReference>
<evidence type="ECO:0000259" key="4">
    <source>
        <dbReference type="Pfam" id="PF01553"/>
    </source>
</evidence>
<evidence type="ECO:0000256" key="3">
    <source>
        <dbReference type="ARBA" id="ARBA00023315"/>
    </source>
</evidence>
<dbReference type="Pfam" id="PF01553">
    <property type="entry name" value="Acyltransferase"/>
    <property type="match status" value="1"/>
</dbReference>
<keyword evidence="3" id="KW-0012">Acyltransferase</keyword>
<dbReference type="GO" id="GO:0036149">
    <property type="term" value="P:phosphatidylinositol acyl-chain remodeling"/>
    <property type="evidence" value="ECO:0007669"/>
    <property type="project" value="TreeGrafter"/>
</dbReference>
<organism evidence="6 7">
    <name type="scientific">Emydomyces testavorans</name>
    <dbReference type="NCBI Taxonomy" id="2070801"/>
    <lineage>
        <taxon>Eukaryota</taxon>
        <taxon>Fungi</taxon>
        <taxon>Dikarya</taxon>
        <taxon>Ascomycota</taxon>
        <taxon>Pezizomycotina</taxon>
        <taxon>Eurotiomycetes</taxon>
        <taxon>Eurotiomycetidae</taxon>
        <taxon>Onygenales</taxon>
        <taxon>Nannizziopsiaceae</taxon>
        <taxon>Emydomyces</taxon>
    </lineage>
</organism>